<sequence length="39" mass="4065">MIGSDDGDGDGGRGGETVALVDKRMWGERRSDPEADAGE</sequence>
<evidence type="ECO:0000313" key="3">
    <source>
        <dbReference type="Proteomes" id="UP000770586"/>
    </source>
</evidence>
<dbReference type="EMBL" id="JAGGKE010000001">
    <property type="protein sequence ID" value="MBP1900397.1"/>
    <property type="molecule type" value="Genomic_DNA"/>
</dbReference>
<proteinExistence type="predicted"/>
<reference evidence="2 3" key="1">
    <citation type="submission" date="2021-03" db="EMBL/GenBank/DDBJ databases">
        <title>Genomic Encyclopedia of Type Strains, Phase IV (KMG-IV): sequencing the most valuable type-strain genomes for metagenomic binning, comparative biology and taxonomic classification.</title>
        <authorList>
            <person name="Goeker M."/>
        </authorList>
    </citation>
    <scope>NUCLEOTIDE SEQUENCE [LARGE SCALE GENOMIC DNA]</scope>
    <source>
        <strain evidence="2 3">DSM 12287</strain>
    </source>
</reference>
<evidence type="ECO:0000256" key="1">
    <source>
        <dbReference type="SAM" id="MobiDB-lite"/>
    </source>
</evidence>
<name>A0A8J7RR19_9EURY</name>
<organism evidence="2 3">
    <name type="scientific">Halorubrum trapanicum</name>
    <dbReference type="NCBI Taxonomy" id="29284"/>
    <lineage>
        <taxon>Archaea</taxon>
        <taxon>Methanobacteriati</taxon>
        <taxon>Methanobacteriota</taxon>
        <taxon>Stenosarchaea group</taxon>
        <taxon>Halobacteria</taxon>
        <taxon>Halobacteriales</taxon>
        <taxon>Haloferacaceae</taxon>
        <taxon>Halorubrum</taxon>
    </lineage>
</organism>
<feature type="region of interest" description="Disordered" evidence="1">
    <location>
        <begin position="1"/>
        <end position="39"/>
    </location>
</feature>
<gene>
    <name evidence="2" type="ORF">J2744_000049</name>
</gene>
<accession>A0A8J7RR19</accession>
<keyword evidence="3" id="KW-1185">Reference proteome</keyword>
<protein>
    <submittedName>
        <fullName evidence="2">Uncharacterized protein</fullName>
    </submittedName>
</protein>
<evidence type="ECO:0000313" key="2">
    <source>
        <dbReference type="EMBL" id="MBP1900397.1"/>
    </source>
</evidence>
<comment type="caution">
    <text evidence="2">The sequence shown here is derived from an EMBL/GenBank/DDBJ whole genome shotgun (WGS) entry which is preliminary data.</text>
</comment>
<dbReference type="Proteomes" id="UP000770586">
    <property type="component" value="Unassembled WGS sequence"/>
</dbReference>
<dbReference type="AlphaFoldDB" id="A0A8J7RR19"/>
<feature type="compositionally biased region" description="Basic and acidic residues" evidence="1">
    <location>
        <begin position="21"/>
        <end position="33"/>
    </location>
</feature>